<dbReference type="Proteomes" id="UP000198539">
    <property type="component" value="Unassembled WGS sequence"/>
</dbReference>
<keyword evidence="1" id="KW-0812">Transmembrane</keyword>
<keyword evidence="1" id="KW-0472">Membrane</keyword>
<sequence length="78" mass="8400">MSNSSQAMEWLIWSGAFVSLLGVAGLIWCVVFALRARRAGMDDAALRAKLQKAMAMNLGALVVSTLGLMMVVLGIFLR</sequence>
<feature type="transmembrane region" description="Helical" evidence="1">
    <location>
        <begin position="55"/>
        <end position="77"/>
    </location>
</feature>
<proteinExistence type="predicted"/>
<protein>
    <submittedName>
        <fullName evidence="2">Uncharacterized protein</fullName>
    </submittedName>
</protein>
<name>A0A1H2U015_9RHOB</name>
<keyword evidence="1" id="KW-1133">Transmembrane helix</keyword>
<keyword evidence="3" id="KW-1185">Reference proteome</keyword>
<accession>A0A1H2U015</accession>
<dbReference type="AlphaFoldDB" id="A0A1H2U015"/>
<reference evidence="2 3" key="1">
    <citation type="submission" date="2016-10" db="EMBL/GenBank/DDBJ databases">
        <authorList>
            <person name="de Groot N.N."/>
        </authorList>
    </citation>
    <scope>NUCLEOTIDE SEQUENCE [LARGE SCALE GENOMIC DNA]</scope>
    <source>
        <strain evidence="2 3">CGMCC 1.8894</strain>
    </source>
</reference>
<evidence type="ECO:0000256" key="1">
    <source>
        <dbReference type="SAM" id="Phobius"/>
    </source>
</evidence>
<evidence type="ECO:0000313" key="2">
    <source>
        <dbReference type="EMBL" id="SDW49327.1"/>
    </source>
</evidence>
<organism evidence="2 3">
    <name type="scientific">Roseicitreum antarcticum</name>
    <dbReference type="NCBI Taxonomy" id="564137"/>
    <lineage>
        <taxon>Bacteria</taxon>
        <taxon>Pseudomonadati</taxon>
        <taxon>Pseudomonadota</taxon>
        <taxon>Alphaproteobacteria</taxon>
        <taxon>Rhodobacterales</taxon>
        <taxon>Paracoccaceae</taxon>
        <taxon>Roseicitreum</taxon>
    </lineage>
</organism>
<gene>
    <name evidence="2" type="ORF">SAMN04488238_102230</name>
</gene>
<feature type="transmembrane region" description="Helical" evidence="1">
    <location>
        <begin position="12"/>
        <end position="34"/>
    </location>
</feature>
<dbReference type="STRING" id="564137.SAMN04488238_102230"/>
<dbReference type="EMBL" id="FNOM01000002">
    <property type="protein sequence ID" value="SDW49327.1"/>
    <property type="molecule type" value="Genomic_DNA"/>
</dbReference>
<evidence type="ECO:0000313" key="3">
    <source>
        <dbReference type="Proteomes" id="UP000198539"/>
    </source>
</evidence>